<proteinExistence type="predicted"/>
<dbReference type="RefSeq" id="WP_275650422.1">
    <property type="nucleotide sequence ID" value="NZ_JARFVA010000005.1"/>
</dbReference>
<dbReference type="EMBL" id="JARFVA010000005">
    <property type="protein sequence ID" value="MDF0708481.1"/>
    <property type="molecule type" value="Genomic_DNA"/>
</dbReference>
<dbReference type="PROSITE" id="PS51257">
    <property type="entry name" value="PROKAR_LIPOPROTEIN"/>
    <property type="match status" value="1"/>
</dbReference>
<keyword evidence="2" id="KW-1185">Reference proteome</keyword>
<organism evidence="1 2">
    <name type="scientific">Flagellimonas okinawensis</name>
    <dbReference type="NCBI Taxonomy" id="3031324"/>
    <lineage>
        <taxon>Bacteria</taxon>
        <taxon>Pseudomonadati</taxon>
        <taxon>Bacteroidota</taxon>
        <taxon>Flavobacteriia</taxon>
        <taxon>Flavobacteriales</taxon>
        <taxon>Flavobacteriaceae</taxon>
        <taxon>Flagellimonas</taxon>
    </lineage>
</organism>
<evidence type="ECO:0000313" key="2">
    <source>
        <dbReference type="Proteomes" id="UP001217083"/>
    </source>
</evidence>
<dbReference type="Proteomes" id="UP001217083">
    <property type="component" value="Unassembled WGS sequence"/>
</dbReference>
<gene>
    <name evidence="1" type="ORF">PY091_14745</name>
</gene>
<evidence type="ECO:0000313" key="1">
    <source>
        <dbReference type="EMBL" id="MDF0708481.1"/>
    </source>
</evidence>
<comment type="caution">
    <text evidence="1">The sequence shown here is derived from an EMBL/GenBank/DDBJ whole genome shotgun (WGS) entry which is preliminary data.</text>
</comment>
<accession>A0ABT5XRG6</accession>
<name>A0ABT5XRG6_9FLAO</name>
<protein>
    <recommendedName>
        <fullName evidence="3">Lipoprotein</fullName>
    </recommendedName>
</protein>
<reference evidence="1 2" key="1">
    <citation type="submission" date="2023-03" db="EMBL/GenBank/DDBJ databases">
        <title>Muricauda XX sp. nov. and Muricauda XXX sp. nov., two novel species isolated from Okinawa Trough.</title>
        <authorList>
            <person name="Cao W."/>
            <person name="Deng X."/>
        </authorList>
    </citation>
    <scope>NUCLEOTIDE SEQUENCE [LARGE SCALE GENOMIC DNA]</scope>
    <source>
        <strain evidence="1 2">81s02</strain>
    </source>
</reference>
<evidence type="ECO:0008006" key="3">
    <source>
        <dbReference type="Google" id="ProtNLM"/>
    </source>
</evidence>
<sequence>MRLNFAKYLIITFLLASCRNQEKATQEYGLKIKGANDLNVAVHMSDFDNYKIFLDRLNEIVCSDSIPKIVLETENKIRNIYPIVYCETPLVHPIFKNTFFIRRDSIVKNERKVKFSELSILMKENFENMGEKADFAESPEKVLFIFEFYRNTGVDGIERYLEIITKSYDSLNTKEDLKITFWPKIDVIIELEDGELKYDKIE</sequence>